<accession>A0A2T5BAX9</accession>
<organism evidence="2 3">
    <name type="scientific">Mycoplana dimorpha</name>
    <dbReference type="NCBI Taxonomy" id="28320"/>
    <lineage>
        <taxon>Bacteria</taxon>
        <taxon>Pseudomonadati</taxon>
        <taxon>Pseudomonadota</taxon>
        <taxon>Alphaproteobacteria</taxon>
        <taxon>Hyphomicrobiales</taxon>
        <taxon>Rhizobiaceae</taxon>
        <taxon>Mycoplana</taxon>
    </lineage>
</organism>
<sequence length="370" mass="41391">MTDQLDIAFLGLSLSSSWGNGHATTYRALLKGLDADGHRLLFLERDVPWYAQNRDLADPEFCALSFYRDVPDLLARFSDRLASADAVVVGSYLPDGVAVIDALLGLRNEGVCFYDIDTPVTLAKLDKGDEAYLARRQIPRFDLYFSFTGGAVLERLERVYGARRAIALYCSVAAESYRHTGEPASWDLGYLGTYSDDRQPVLERLLIEPARQLPQMRFVVAGPQYPATIDWPANVERIEHLPPARHASFYSRQRFTLNVTRADMVAAGWSPSVRLFEAAACRTPLISDCWPGLDELFGSALVVVGDTTDVVRALTVIDEPRRQDLAARAQACVLRRHTGQVRAREFASALRCLGLREKQRLPRQSRQARV</sequence>
<comment type="caution">
    <text evidence="2">The sequence shown here is derived from an EMBL/GenBank/DDBJ whole genome shotgun (WGS) entry which is preliminary data.</text>
</comment>
<protein>
    <submittedName>
        <fullName evidence="2">Spore maturation protein CgeB</fullName>
    </submittedName>
</protein>
<evidence type="ECO:0000313" key="2">
    <source>
        <dbReference type="EMBL" id="PTM96141.1"/>
    </source>
</evidence>
<dbReference type="RefSeq" id="WP_108002224.1">
    <property type="nucleotide sequence ID" value="NZ_JBHEEX010000009.1"/>
</dbReference>
<name>A0A2T5BAX9_MYCDI</name>
<keyword evidence="3" id="KW-1185">Reference proteome</keyword>
<gene>
    <name evidence="2" type="ORF">C7449_103155</name>
</gene>
<dbReference type="Gene3D" id="3.40.50.2000">
    <property type="entry name" value="Glycogen Phosphorylase B"/>
    <property type="match status" value="1"/>
</dbReference>
<dbReference type="InterPro" id="IPR055259">
    <property type="entry name" value="YkvP/CgeB_Glyco_trans-like"/>
</dbReference>
<dbReference type="EMBL" id="PZZZ01000003">
    <property type="protein sequence ID" value="PTM96141.1"/>
    <property type="molecule type" value="Genomic_DNA"/>
</dbReference>
<proteinExistence type="predicted"/>
<dbReference type="OrthoDB" id="9774625at2"/>
<feature type="domain" description="Spore protein YkvP/CgeB glycosyl transferase-like" evidence="1">
    <location>
        <begin position="199"/>
        <end position="346"/>
    </location>
</feature>
<evidence type="ECO:0000259" key="1">
    <source>
        <dbReference type="Pfam" id="PF13524"/>
    </source>
</evidence>
<dbReference type="AlphaFoldDB" id="A0A2T5BAX9"/>
<dbReference type="Proteomes" id="UP000241247">
    <property type="component" value="Unassembled WGS sequence"/>
</dbReference>
<evidence type="ECO:0000313" key="3">
    <source>
        <dbReference type="Proteomes" id="UP000241247"/>
    </source>
</evidence>
<dbReference type="SUPFAM" id="SSF53756">
    <property type="entry name" value="UDP-Glycosyltransferase/glycogen phosphorylase"/>
    <property type="match status" value="1"/>
</dbReference>
<dbReference type="Pfam" id="PF13524">
    <property type="entry name" value="Glyco_trans_1_2"/>
    <property type="match status" value="1"/>
</dbReference>
<reference evidence="2 3" key="1">
    <citation type="submission" date="2018-04" db="EMBL/GenBank/DDBJ databases">
        <title>Genomic Encyclopedia of Type Strains, Phase IV (KMG-IV): sequencing the most valuable type-strain genomes for metagenomic binning, comparative biology and taxonomic classification.</title>
        <authorList>
            <person name="Goeker M."/>
        </authorList>
    </citation>
    <scope>NUCLEOTIDE SEQUENCE [LARGE SCALE GENOMIC DNA]</scope>
    <source>
        <strain evidence="2 3">DSM 7138</strain>
    </source>
</reference>